<name>A0A6J4TWS2_9BACT</name>
<reference evidence="5" key="1">
    <citation type="submission" date="2020-02" db="EMBL/GenBank/DDBJ databases">
        <authorList>
            <person name="Meier V. D."/>
        </authorList>
    </citation>
    <scope>NUCLEOTIDE SEQUENCE</scope>
    <source>
        <strain evidence="5">AVDCRST_MAG73</strain>
    </source>
</reference>
<evidence type="ECO:0000256" key="1">
    <source>
        <dbReference type="ARBA" id="ARBA00001561"/>
    </source>
</evidence>
<dbReference type="GO" id="GO:0009253">
    <property type="term" value="P:peptidoglycan catabolic process"/>
    <property type="evidence" value="ECO:0007669"/>
    <property type="project" value="InterPro"/>
</dbReference>
<comment type="catalytic activity">
    <reaction evidence="1">
        <text>Hydrolyzes the link between N-acetylmuramoyl residues and L-amino acid residues in certain cell-wall glycopeptides.</text>
        <dbReference type="EC" id="3.5.1.28"/>
    </reaction>
</comment>
<dbReference type="InterPro" id="IPR050695">
    <property type="entry name" value="N-acetylmuramoyl_amidase_3"/>
</dbReference>
<evidence type="ECO:0000256" key="3">
    <source>
        <dbReference type="ARBA" id="ARBA00022801"/>
    </source>
</evidence>
<dbReference type="Pfam" id="PF01520">
    <property type="entry name" value="Amidase_3"/>
    <property type="match status" value="1"/>
</dbReference>
<dbReference type="CDD" id="cd02696">
    <property type="entry name" value="MurNAc-LAA"/>
    <property type="match status" value="1"/>
</dbReference>
<protein>
    <recommendedName>
        <fullName evidence="2">N-acetylmuramoyl-L-alanine amidase</fullName>
        <ecNumber evidence="2">3.5.1.28</ecNumber>
    </recommendedName>
</protein>
<sequence length="417" mass="42311">MATGRWMRRASRARALAVVAILVGATALGGLASRLGGTLPACPARGAAVVLDPGHGGAEPGAVNEAFGLVERDLVLVIARRTAALLRAEGIPVALTHDGGGATLGNTPRGQIANACRALVFVSIHLNSFGEPDPNYAKTFWGAAEKDLAFAGAMQAVLAADLAPGTNLGDGGTEQLENGGLLAARMPAALVEPVFLSNPDEAARLAGGDRADRIADAIARGVAGWLGRLGPLTGAGTAPTAGGGAFSPSDPLFASPRGTAEWAIAAAEAAGARRLPEVRAYVAEVYRLGPTIGVDPAVVVAQSAHETGFWRSPAWGDHLNPAGIGITGPDAPSPTWGGGTEAARAQIVHLYLYAAGEIGPGHPLAPYLPLDPRYEAARSAGRAGTARTIGDLSGRWATDPRYAEGIARAADRLFGPG</sequence>
<gene>
    <name evidence="5" type="ORF">AVDCRST_MAG73-1255</name>
</gene>
<dbReference type="Gene3D" id="3.40.630.40">
    <property type="entry name" value="Zn-dependent exopeptidases"/>
    <property type="match status" value="1"/>
</dbReference>
<dbReference type="GO" id="GO:0008745">
    <property type="term" value="F:N-acetylmuramoyl-L-alanine amidase activity"/>
    <property type="evidence" value="ECO:0007669"/>
    <property type="project" value="UniProtKB-EC"/>
</dbReference>
<organism evidence="5">
    <name type="scientific">uncultured Thermomicrobiales bacterium</name>
    <dbReference type="NCBI Taxonomy" id="1645740"/>
    <lineage>
        <taxon>Bacteria</taxon>
        <taxon>Pseudomonadati</taxon>
        <taxon>Thermomicrobiota</taxon>
        <taxon>Thermomicrobia</taxon>
        <taxon>Thermomicrobiales</taxon>
        <taxon>environmental samples</taxon>
    </lineage>
</organism>
<dbReference type="AlphaFoldDB" id="A0A6J4TWS2"/>
<dbReference type="PANTHER" id="PTHR30404:SF0">
    <property type="entry name" value="N-ACETYLMURAMOYL-L-ALANINE AMIDASE AMIC"/>
    <property type="match status" value="1"/>
</dbReference>
<feature type="domain" description="MurNAc-LAA" evidence="4">
    <location>
        <begin position="110"/>
        <end position="223"/>
    </location>
</feature>
<dbReference type="SMART" id="SM00646">
    <property type="entry name" value="Ami_3"/>
    <property type="match status" value="1"/>
</dbReference>
<accession>A0A6J4TWS2</accession>
<dbReference type="SUPFAM" id="SSF53187">
    <property type="entry name" value="Zn-dependent exopeptidases"/>
    <property type="match status" value="1"/>
</dbReference>
<evidence type="ECO:0000313" key="5">
    <source>
        <dbReference type="EMBL" id="CAA9534553.1"/>
    </source>
</evidence>
<evidence type="ECO:0000259" key="4">
    <source>
        <dbReference type="SMART" id="SM00646"/>
    </source>
</evidence>
<proteinExistence type="predicted"/>
<keyword evidence="3 5" id="KW-0378">Hydrolase</keyword>
<evidence type="ECO:0000256" key="2">
    <source>
        <dbReference type="ARBA" id="ARBA00011901"/>
    </source>
</evidence>
<dbReference type="PANTHER" id="PTHR30404">
    <property type="entry name" value="N-ACETYLMURAMOYL-L-ALANINE AMIDASE"/>
    <property type="match status" value="1"/>
</dbReference>
<dbReference type="EMBL" id="CADCWE010000080">
    <property type="protein sequence ID" value="CAA9534553.1"/>
    <property type="molecule type" value="Genomic_DNA"/>
</dbReference>
<dbReference type="InterPro" id="IPR002508">
    <property type="entry name" value="MurNAc-LAA_cat"/>
</dbReference>
<dbReference type="EC" id="3.5.1.28" evidence="2"/>
<dbReference type="GO" id="GO:0030288">
    <property type="term" value="C:outer membrane-bounded periplasmic space"/>
    <property type="evidence" value="ECO:0007669"/>
    <property type="project" value="TreeGrafter"/>
</dbReference>